<reference evidence="2" key="1">
    <citation type="submission" date="2020-05" db="EMBL/GenBank/DDBJ databases">
        <title>Chitinophaga laudate sp. nov., isolated from a tropical peat swamp.</title>
        <authorList>
            <person name="Goh C.B.S."/>
            <person name="Lee M.S."/>
            <person name="Parimannan S."/>
            <person name="Pasbakhsh P."/>
            <person name="Yule C.M."/>
            <person name="Rajandas H."/>
            <person name="Loke S."/>
            <person name="Croft L."/>
            <person name="Tan J.B.L."/>
        </authorList>
    </citation>
    <scope>NUCLEOTIDE SEQUENCE</scope>
    <source>
        <strain evidence="2">Mgbs1</strain>
    </source>
</reference>
<keyword evidence="1" id="KW-0479">Metal-binding</keyword>
<gene>
    <name evidence="2" type="ORF">ECE50_029165</name>
</gene>
<dbReference type="SMART" id="SM01260">
    <property type="entry name" value="LANC_like"/>
    <property type="match status" value="1"/>
</dbReference>
<dbReference type="EMBL" id="RIAR02000001">
    <property type="protein sequence ID" value="NSL90930.1"/>
    <property type="molecule type" value="Genomic_DNA"/>
</dbReference>
<dbReference type="AlphaFoldDB" id="A0A3S1D369"/>
<feature type="binding site" evidence="1">
    <location>
        <position position="309"/>
    </location>
    <ligand>
        <name>Zn(2+)</name>
        <dbReference type="ChEBI" id="CHEBI:29105"/>
    </ligand>
</feature>
<accession>A0A3S1D369</accession>
<dbReference type="Proteomes" id="UP000281028">
    <property type="component" value="Unassembled WGS sequence"/>
</dbReference>
<dbReference type="GO" id="GO:0046872">
    <property type="term" value="F:metal ion binding"/>
    <property type="evidence" value="ECO:0007669"/>
    <property type="project" value="UniProtKB-KW"/>
</dbReference>
<feature type="binding site" evidence="1">
    <location>
        <position position="258"/>
    </location>
    <ligand>
        <name>Zn(2+)</name>
        <dbReference type="ChEBI" id="CHEBI:29105"/>
    </ligand>
</feature>
<dbReference type="PRINTS" id="PR01950">
    <property type="entry name" value="LANCSUPER"/>
</dbReference>
<proteinExistence type="predicted"/>
<protein>
    <submittedName>
        <fullName evidence="2">Uncharacterized protein</fullName>
    </submittedName>
</protein>
<keyword evidence="3" id="KW-1185">Reference proteome</keyword>
<dbReference type="GO" id="GO:0031179">
    <property type="term" value="P:peptide modification"/>
    <property type="evidence" value="ECO:0007669"/>
    <property type="project" value="InterPro"/>
</dbReference>
<organism evidence="2 3">
    <name type="scientific">Chitinophaga solisilvae</name>
    <dbReference type="NCBI Taxonomy" id="1233460"/>
    <lineage>
        <taxon>Bacteria</taxon>
        <taxon>Pseudomonadati</taxon>
        <taxon>Bacteroidota</taxon>
        <taxon>Chitinophagia</taxon>
        <taxon>Chitinophagales</taxon>
        <taxon>Chitinophagaceae</taxon>
        <taxon>Chitinophaga</taxon>
    </lineage>
</organism>
<keyword evidence="1" id="KW-0862">Zinc</keyword>
<dbReference type="PRINTS" id="PR01955">
    <property type="entry name" value="LANCFRANKIA"/>
</dbReference>
<feature type="binding site" evidence="1">
    <location>
        <position position="308"/>
    </location>
    <ligand>
        <name>Zn(2+)</name>
        <dbReference type="ChEBI" id="CHEBI:29105"/>
    </ligand>
</feature>
<evidence type="ECO:0000313" key="2">
    <source>
        <dbReference type="EMBL" id="NSL90930.1"/>
    </source>
</evidence>
<dbReference type="InterPro" id="IPR007822">
    <property type="entry name" value="LANC-like"/>
</dbReference>
<dbReference type="Gene3D" id="1.50.10.20">
    <property type="match status" value="1"/>
</dbReference>
<evidence type="ECO:0000313" key="3">
    <source>
        <dbReference type="Proteomes" id="UP000281028"/>
    </source>
</evidence>
<dbReference type="SUPFAM" id="SSF158745">
    <property type="entry name" value="LanC-like"/>
    <property type="match status" value="1"/>
</dbReference>
<name>A0A3S1D369_9BACT</name>
<comment type="caution">
    <text evidence="2">The sequence shown here is derived from an EMBL/GenBank/DDBJ whole genome shotgun (WGS) entry which is preliminary data.</text>
</comment>
<sequence>MSTINSQLQHIYQDAVQTLQEGKFREEYFSSLFKGPWGALLFLFYYEQYVDTEADNATALLEKIYGDYAPEEGTNFSFCNGHTGPFWLLDHLSRHDFIDMDVHALAEDFVTAAMVQNNYQIHFNNFDYLHGSAGIVHFLLGFAHRQDVRNHLEEFVTAVNKFSETTDLGRSLPFFYTHDEENPVYVNSFSLAHGSCAVLIILSKIYQLGIAQDACRTLINESLEFMIAHRNKVEVDSMHALYPAIMDGKTYNSRLAWCYGDLNVAIAMWYCGKTLGEQRWMDEGVDIMRYNSHRKTNLQAGIVDNCLCHGSAGIAAFYLRFWHETKEQLFYDCAMHWNSQAVADISFSEEGGKAGIKVWQGKERDWDYAWDLLDGAVGVGLSMISHEQQKPLAWDECFLLS</sequence>
<dbReference type="Pfam" id="PF05147">
    <property type="entry name" value="LANC_like"/>
    <property type="match status" value="1"/>
</dbReference>
<evidence type="ECO:0000256" key="1">
    <source>
        <dbReference type="PIRSR" id="PIRSR607822-1"/>
    </source>
</evidence>
<dbReference type="OrthoDB" id="6313827at2"/>